<dbReference type="Pfam" id="PF06013">
    <property type="entry name" value="WXG100"/>
    <property type="match status" value="1"/>
</dbReference>
<dbReference type="AlphaFoldDB" id="A0A840N7P6"/>
<evidence type="ECO:0000256" key="1">
    <source>
        <dbReference type="RuleBase" id="RU362001"/>
    </source>
</evidence>
<dbReference type="EMBL" id="JACHIV010000001">
    <property type="protein sequence ID" value="MBB5068000.1"/>
    <property type="molecule type" value="Genomic_DNA"/>
</dbReference>
<evidence type="ECO:0000313" key="3">
    <source>
        <dbReference type="EMBL" id="MBB5068000.1"/>
    </source>
</evidence>
<name>A0A840N7P6_9PSEU</name>
<proteinExistence type="inferred from homology"/>
<comment type="caution">
    <text evidence="3">The sequence shown here is derived from an EMBL/GenBank/DDBJ whole genome shotgun (WGS) entry which is preliminary data.</text>
</comment>
<dbReference type="NCBIfam" id="TIGR03930">
    <property type="entry name" value="WXG100_ESAT6"/>
    <property type="match status" value="1"/>
</dbReference>
<dbReference type="InterPro" id="IPR036689">
    <property type="entry name" value="ESAT-6-like_sf"/>
</dbReference>
<accession>A0A840N7P6</accession>
<organism evidence="3 4">
    <name type="scientific">Saccharopolyspora gloriosae</name>
    <dbReference type="NCBI Taxonomy" id="455344"/>
    <lineage>
        <taxon>Bacteria</taxon>
        <taxon>Bacillati</taxon>
        <taxon>Actinomycetota</taxon>
        <taxon>Actinomycetes</taxon>
        <taxon>Pseudonocardiales</taxon>
        <taxon>Pseudonocardiaceae</taxon>
        <taxon>Saccharopolyspora</taxon>
    </lineage>
</organism>
<dbReference type="Proteomes" id="UP000580474">
    <property type="component" value="Unassembled WGS sequence"/>
</dbReference>
<feature type="region of interest" description="Disordered" evidence="2">
    <location>
        <begin position="1"/>
        <end position="25"/>
    </location>
</feature>
<gene>
    <name evidence="3" type="ORF">BJ969_001088</name>
</gene>
<evidence type="ECO:0000256" key="2">
    <source>
        <dbReference type="SAM" id="MobiDB-lite"/>
    </source>
</evidence>
<sequence length="107" mass="11549">MAQQVQTSTPGMQSAGQKFSDTASDFTRDMQSVNTMMATLQTSWHGDASRNFNQAMDNWEKSFSIVINKLIGMMEVMGINSKDYVAAEDDATSQAGSFGSALPLPGV</sequence>
<evidence type="ECO:0000313" key="4">
    <source>
        <dbReference type="Proteomes" id="UP000580474"/>
    </source>
</evidence>
<keyword evidence="4" id="KW-1185">Reference proteome</keyword>
<dbReference type="RefSeq" id="WP_184477771.1">
    <property type="nucleotide sequence ID" value="NZ_JACHIV010000001.1"/>
</dbReference>
<dbReference type="InterPro" id="IPR010310">
    <property type="entry name" value="T7SS_ESAT-6-like"/>
</dbReference>
<dbReference type="SUPFAM" id="SSF140453">
    <property type="entry name" value="EsxAB dimer-like"/>
    <property type="match status" value="1"/>
</dbReference>
<reference evidence="3 4" key="1">
    <citation type="submission" date="2020-08" db="EMBL/GenBank/DDBJ databases">
        <title>Sequencing the genomes of 1000 actinobacteria strains.</title>
        <authorList>
            <person name="Klenk H.-P."/>
        </authorList>
    </citation>
    <scope>NUCLEOTIDE SEQUENCE [LARGE SCALE GENOMIC DNA]</scope>
    <source>
        <strain evidence="3 4">DSM 45582</strain>
    </source>
</reference>
<dbReference type="Gene3D" id="1.10.287.1060">
    <property type="entry name" value="ESAT-6-like"/>
    <property type="match status" value="1"/>
</dbReference>
<protein>
    <recommendedName>
        <fullName evidence="1">ESAT-6-like protein</fullName>
    </recommendedName>
</protein>
<comment type="similarity">
    <text evidence="1">Belongs to the WXG100 family.</text>
</comment>